<gene>
    <name evidence="2" type="ORF">TRIUR3_04562</name>
</gene>
<evidence type="ECO:0000256" key="1">
    <source>
        <dbReference type="SAM" id="MobiDB-lite"/>
    </source>
</evidence>
<protein>
    <submittedName>
        <fullName evidence="2">Uncharacterized protein</fullName>
    </submittedName>
</protein>
<dbReference type="AlphaFoldDB" id="M8A665"/>
<dbReference type="EMBL" id="KD112628">
    <property type="protein sequence ID" value="EMS60185.1"/>
    <property type="molecule type" value="Genomic_DNA"/>
</dbReference>
<feature type="compositionally biased region" description="Polar residues" evidence="1">
    <location>
        <begin position="90"/>
        <end position="100"/>
    </location>
</feature>
<reference evidence="2" key="1">
    <citation type="journal article" date="2013" name="Nature">
        <title>Draft genome of the wheat A-genome progenitor Triticum urartu.</title>
        <authorList>
            <person name="Ling H.Q."/>
            <person name="Zhao S."/>
            <person name="Liu D."/>
            <person name="Wang J."/>
            <person name="Sun H."/>
            <person name="Zhang C."/>
            <person name="Fan H."/>
            <person name="Li D."/>
            <person name="Dong L."/>
            <person name="Tao Y."/>
            <person name="Gao C."/>
            <person name="Wu H."/>
            <person name="Li Y."/>
            <person name="Cui Y."/>
            <person name="Guo X."/>
            <person name="Zheng S."/>
            <person name="Wang B."/>
            <person name="Yu K."/>
            <person name="Liang Q."/>
            <person name="Yang W."/>
            <person name="Lou X."/>
            <person name="Chen J."/>
            <person name="Feng M."/>
            <person name="Jian J."/>
            <person name="Zhang X."/>
            <person name="Luo G."/>
            <person name="Jiang Y."/>
            <person name="Liu J."/>
            <person name="Wang Z."/>
            <person name="Sha Y."/>
            <person name="Zhang B."/>
            <person name="Wu H."/>
            <person name="Tang D."/>
            <person name="Shen Q."/>
            <person name="Xue P."/>
            <person name="Zou S."/>
            <person name="Wang X."/>
            <person name="Liu X."/>
            <person name="Wang F."/>
            <person name="Yang Y."/>
            <person name="An X."/>
            <person name="Dong Z."/>
            <person name="Zhang K."/>
            <person name="Zhang X."/>
            <person name="Luo M.C."/>
            <person name="Dvorak J."/>
            <person name="Tong Y."/>
            <person name="Wang J."/>
            <person name="Yang H."/>
            <person name="Li Z."/>
            <person name="Wang D."/>
            <person name="Zhang A."/>
            <person name="Wang J."/>
        </authorList>
    </citation>
    <scope>NUCLEOTIDE SEQUENCE</scope>
</reference>
<proteinExistence type="predicted"/>
<evidence type="ECO:0000313" key="2">
    <source>
        <dbReference type="EMBL" id="EMS60185.1"/>
    </source>
</evidence>
<accession>M8A665</accession>
<name>M8A665_TRIUA</name>
<feature type="region of interest" description="Disordered" evidence="1">
    <location>
        <begin position="90"/>
        <end position="119"/>
    </location>
</feature>
<organism evidence="2">
    <name type="scientific">Triticum urartu</name>
    <name type="common">Red wild einkorn</name>
    <name type="synonym">Crithodium urartu</name>
    <dbReference type="NCBI Taxonomy" id="4572"/>
    <lineage>
        <taxon>Eukaryota</taxon>
        <taxon>Viridiplantae</taxon>
        <taxon>Streptophyta</taxon>
        <taxon>Embryophyta</taxon>
        <taxon>Tracheophyta</taxon>
        <taxon>Spermatophyta</taxon>
        <taxon>Magnoliopsida</taxon>
        <taxon>Liliopsida</taxon>
        <taxon>Poales</taxon>
        <taxon>Poaceae</taxon>
        <taxon>BOP clade</taxon>
        <taxon>Pooideae</taxon>
        <taxon>Triticodae</taxon>
        <taxon>Triticeae</taxon>
        <taxon>Triticinae</taxon>
        <taxon>Triticum</taxon>
    </lineage>
</organism>
<sequence>MATCMTVSHSRHCLNTVVGRRSTAAPLHSISSTHCEIQFSSHGEDAFHHLDPYRKSLPEGAGARHRCGSGLQLRHRLQVGALLAASGRCSSGTSNHTNYSELEPTPSELSHNHRENEEDTEADVVFEAMHLDVNTKEEEAEGQIPAPAYDAAVLSA</sequence>